<sequence length="77" mass="8865">MCMRKTKERICYSSCCPGISQDVETFCKRCKEYQLRSPEKKTDRIPITPVSGPDLPFQVVNVDIIGPIEPPSERKYK</sequence>
<dbReference type="OrthoDB" id="6433398at2759"/>
<dbReference type="Proteomes" id="UP000499080">
    <property type="component" value="Unassembled WGS sequence"/>
</dbReference>
<name>A0A4Y2IPX6_ARAVE</name>
<protein>
    <submittedName>
        <fullName evidence="1">Uncharacterized protein</fullName>
    </submittedName>
</protein>
<evidence type="ECO:0000313" key="1">
    <source>
        <dbReference type="EMBL" id="GBM79913.1"/>
    </source>
</evidence>
<gene>
    <name evidence="1" type="ORF">AVEN_173896_1</name>
</gene>
<keyword evidence="2" id="KW-1185">Reference proteome</keyword>
<accession>A0A4Y2IPX6</accession>
<evidence type="ECO:0000313" key="2">
    <source>
        <dbReference type="Proteomes" id="UP000499080"/>
    </source>
</evidence>
<proteinExistence type="predicted"/>
<comment type="caution">
    <text evidence="1">The sequence shown here is derived from an EMBL/GenBank/DDBJ whole genome shotgun (WGS) entry which is preliminary data.</text>
</comment>
<dbReference type="EMBL" id="BGPR01002848">
    <property type="protein sequence ID" value="GBM79913.1"/>
    <property type="molecule type" value="Genomic_DNA"/>
</dbReference>
<reference evidence="1 2" key="1">
    <citation type="journal article" date="2019" name="Sci. Rep.">
        <title>Orb-weaving spider Araneus ventricosus genome elucidates the spidroin gene catalogue.</title>
        <authorList>
            <person name="Kono N."/>
            <person name="Nakamura H."/>
            <person name="Ohtoshi R."/>
            <person name="Moran D.A.P."/>
            <person name="Shinohara A."/>
            <person name="Yoshida Y."/>
            <person name="Fujiwara M."/>
            <person name="Mori M."/>
            <person name="Tomita M."/>
            <person name="Arakawa K."/>
        </authorList>
    </citation>
    <scope>NUCLEOTIDE SEQUENCE [LARGE SCALE GENOMIC DNA]</scope>
</reference>
<organism evidence="1 2">
    <name type="scientific">Araneus ventricosus</name>
    <name type="common">Orbweaver spider</name>
    <name type="synonym">Epeira ventricosa</name>
    <dbReference type="NCBI Taxonomy" id="182803"/>
    <lineage>
        <taxon>Eukaryota</taxon>
        <taxon>Metazoa</taxon>
        <taxon>Ecdysozoa</taxon>
        <taxon>Arthropoda</taxon>
        <taxon>Chelicerata</taxon>
        <taxon>Arachnida</taxon>
        <taxon>Araneae</taxon>
        <taxon>Araneomorphae</taxon>
        <taxon>Entelegynae</taxon>
        <taxon>Araneoidea</taxon>
        <taxon>Araneidae</taxon>
        <taxon>Araneus</taxon>
    </lineage>
</organism>
<dbReference type="AlphaFoldDB" id="A0A4Y2IPX6"/>